<dbReference type="EMBL" id="GDID01006765">
    <property type="protein sequence ID" value="JAP89841.1"/>
    <property type="molecule type" value="Transcribed_RNA"/>
</dbReference>
<evidence type="ECO:0000256" key="1">
    <source>
        <dbReference type="SAM" id="Phobius"/>
    </source>
</evidence>
<evidence type="ECO:0000313" key="2">
    <source>
        <dbReference type="EMBL" id="JAP89841.1"/>
    </source>
</evidence>
<feature type="transmembrane region" description="Helical" evidence="1">
    <location>
        <begin position="469"/>
        <end position="490"/>
    </location>
</feature>
<keyword evidence="1" id="KW-0472">Membrane</keyword>
<accession>A0A146K2J7</accession>
<reference evidence="2" key="1">
    <citation type="submission" date="2015-07" db="EMBL/GenBank/DDBJ databases">
        <title>Adaptation to a free-living lifestyle via gene acquisitions in the diplomonad Trepomonas sp. PC1.</title>
        <authorList>
            <person name="Xu F."/>
            <person name="Jerlstrom-Hultqvist J."/>
            <person name="Kolisko M."/>
            <person name="Simpson A.G.B."/>
            <person name="Roger A.J."/>
            <person name="Svard S.G."/>
            <person name="Andersson J.O."/>
        </authorList>
    </citation>
    <scope>NUCLEOTIDE SEQUENCE</scope>
    <source>
        <strain evidence="2">PC1</strain>
    </source>
</reference>
<organism evidence="2">
    <name type="scientific">Trepomonas sp. PC1</name>
    <dbReference type="NCBI Taxonomy" id="1076344"/>
    <lineage>
        <taxon>Eukaryota</taxon>
        <taxon>Metamonada</taxon>
        <taxon>Diplomonadida</taxon>
        <taxon>Hexamitidae</taxon>
        <taxon>Hexamitinae</taxon>
        <taxon>Trepomonas</taxon>
    </lineage>
</organism>
<keyword evidence="1" id="KW-0812">Transmembrane</keyword>
<gene>
    <name evidence="2" type="ORF">TPC1_30664</name>
</gene>
<proteinExistence type="predicted"/>
<name>A0A146K2J7_9EUKA</name>
<protein>
    <submittedName>
        <fullName evidence="2">Uncharacterized protein</fullName>
    </submittedName>
</protein>
<dbReference type="AlphaFoldDB" id="A0A146K2J7"/>
<keyword evidence="1" id="KW-1133">Transmembrane helix</keyword>
<sequence>MQFLLIVTISYTCFYPNSSVILDAQTKSIVFTAWPSTTDPICETMDYKPFVPQLLLNGVKFTQSSLITYQKSKPTNFTLTCGQSDECIGAFSAKSATYNMFFTENSLSFEATVSEFSIKRFDYTTCIQDQSLQIDFTARTIHLVGDFTKCKITIHTQYPINLTLQMTAVLSASVLITLPPTTTLDDISDYMVVDCNNPTATGDCAKIMDYTVWYNFVPATILLPLPIKSPYPNEQFRLSYSRLYTEVRNVISVQAAQFSCVSSDLITLYKNQILLSVDMMQTPQCQLLYDSVQTSISLVLQLITSRNEISTTCSFTVDFDQNQKSVLLNCDFDQCQKLLSDFSTYDYTNAVYKLLFPLQTQKIFVLEMQDNLASNASAEITDENICVSVAIDFAVSVQIVKLTFQNVTLEKSTVVPNTQNLYCIGINIEQKAMIQDSLKNNDLVTFEALGKLYPVLSYQDATLNAKHTIGGWFILAATIVSIIISIYLLVSQK</sequence>